<feature type="region of interest" description="Disordered" evidence="1">
    <location>
        <begin position="69"/>
        <end position="88"/>
    </location>
</feature>
<reference evidence="2" key="1">
    <citation type="journal article" date="2023" name="Mol. Phylogenet. Evol.">
        <title>Genome-scale phylogeny and comparative genomics of the fungal order Sordariales.</title>
        <authorList>
            <person name="Hensen N."/>
            <person name="Bonometti L."/>
            <person name="Westerberg I."/>
            <person name="Brannstrom I.O."/>
            <person name="Guillou S."/>
            <person name="Cros-Aarteil S."/>
            <person name="Calhoun S."/>
            <person name="Haridas S."/>
            <person name="Kuo A."/>
            <person name="Mondo S."/>
            <person name="Pangilinan J."/>
            <person name="Riley R."/>
            <person name="LaButti K."/>
            <person name="Andreopoulos B."/>
            <person name="Lipzen A."/>
            <person name="Chen C."/>
            <person name="Yan M."/>
            <person name="Daum C."/>
            <person name="Ng V."/>
            <person name="Clum A."/>
            <person name="Steindorff A."/>
            <person name="Ohm R.A."/>
            <person name="Martin F."/>
            <person name="Silar P."/>
            <person name="Natvig D.O."/>
            <person name="Lalanne C."/>
            <person name="Gautier V."/>
            <person name="Ament-Velasquez S.L."/>
            <person name="Kruys A."/>
            <person name="Hutchinson M.I."/>
            <person name="Powell A.J."/>
            <person name="Barry K."/>
            <person name="Miller A.N."/>
            <person name="Grigoriev I.V."/>
            <person name="Debuchy R."/>
            <person name="Gladieux P."/>
            <person name="Hiltunen Thoren M."/>
            <person name="Johannesson H."/>
        </authorList>
    </citation>
    <scope>NUCLEOTIDE SEQUENCE</scope>
    <source>
        <strain evidence="2">CBS 731.68</strain>
    </source>
</reference>
<dbReference type="AlphaFoldDB" id="A0AAN6Z4L9"/>
<sequence length="88" mass="9338">MSAPQPPPNRWQTCITHGHAGSVNPSAAIDVHVSSSGIHIRPFPATPPTSASRCIMRYQQSSLCTMTTASPKLSAPSRSALRRGGSRK</sequence>
<proteinExistence type="predicted"/>
<comment type="caution">
    <text evidence="2">The sequence shown here is derived from an EMBL/GenBank/DDBJ whole genome shotgun (WGS) entry which is preliminary data.</text>
</comment>
<dbReference type="GeneID" id="87829063"/>
<dbReference type="Proteomes" id="UP001302602">
    <property type="component" value="Unassembled WGS sequence"/>
</dbReference>
<name>A0AAN6Z4L9_9PEZI</name>
<evidence type="ECO:0000313" key="2">
    <source>
        <dbReference type="EMBL" id="KAK4125450.1"/>
    </source>
</evidence>
<accession>A0AAN6Z4L9</accession>
<protein>
    <submittedName>
        <fullName evidence="2">Uncharacterized protein</fullName>
    </submittedName>
</protein>
<dbReference type="RefSeq" id="XP_062649221.1">
    <property type="nucleotide sequence ID" value="XM_062792294.1"/>
</dbReference>
<dbReference type="EMBL" id="MU853225">
    <property type="protein sequence ID" value="KAK4125450.1"/>
    <property type="molecule type" value="Genomic_DNA"/>
</dbReference>
<keyword evidence="3" id="KW-1185">Reference proteome</keyword>
<gene>
    <name evidence="2" type="ORF">N657DRAFT_642173</name>
</gene>
<reference evidence="2" key="2">
    <citation type="submission" date="2023-05" db="EMBL/GenBank/DDBJ databases">
        <authorList>
            <consortium name="Lawrence Berkeley National Laboratory"/>
            <person name="Steindorff A."/>
            <person name="Hensen N."/>
            <person name="Bonometti L."/>
            <person name="Westerberg I."/>
            <person name="Brannstrom I.O."/>
            <person name="Guillou S."/>
            <person name="Cros-Aarteil S."/>
            <person name="Calhoun S."/>
            <person name="Haridas S."/>
            <person name="Kuo A."/>
            <person name="Mondo S."/>
            <person name="Pangilinan J."/>
            <person name="Riley R."/>
            <person name="Labutti K."/>
            <person name="Andreopoulos B."/>
            <person name="Lipzen A."/>
            <person name="Chen C."/>
            <person name="Yanf M."/>
            <person name="Daum C."/>
            <person name="Ng V."/>
            <person name="Clum A."/>
            <person name="Ohm R."/>
            <person name="Martin F."/>
            <person name="Silar P."/>
            <person name="Natvig D."/>
            <person name="Lalanne C."/>
            <person name="Gautier V."/>
            <person name="Ament-Velasquez S.L."/>
            <person name="Kruys A."/>
            <person name="Hutchinson M.I."/>
            <person name="Powell A.J."/>
            <person name="Barry K."/>
            <person name="Miller A.N."/>
            <person name="Grigoriev I.V."/>
            <person name="Debuchy R."/>
            <person name="Gladieux P."/>
            <person name="Thoren M.H."/>
            <person name="Johannesson H."/>
        </authorList>
    </citation>
    <scope>NUCLEOTIDE SEQUENCE</scope>
    <source>
        <strain evidence="2">CBS 731.68</strain>
    </source>
</reference>
<evidence type="ECO:0000313" key="3">
    <source>
        <dbReference type="Proteomes" id="UP001302602"/>
    </source>
</evidence>
<evidence type="ECO:0000256" key="1">
    <source>
        <dbReference type="SAM" id="MobiDB-lite"/>
    </source>
</evidence>
<organism evidence="2 3">
    <name type="scientific">Parathielavia appendiculata</name>
    <dbReference type="NCBI Taxonomy" id="2587402"/>
    <lineage>
        <taxon>Eukaryota</taxon>
        <taxon>Fungi</taxon>
        <taxon>Dikarya</taxon>
        <taxon>Ascomycota</taxon>
        <taxon>Pezizomycotina</taxon>
        <taxon>Sordariomycetes</taxon>
        <taxon>Sordariomycetidae</taxon>
        <taxon>Sordariales</taxon>
        <taxon>Chaetomiaceae</taxon>
        <taxon>Parathielavia</taxon>
    </lineage>
</organism>